<dbReference type="GO" id="GO:0019005">
    <property type="term" value="C:SCF ubiquitin ligase complex"/>
    <property type="evidence" value="ECO:0007669"/>
    <property type="project" value="TreeGrafter"/>
</dbReference>
<accession>A0A1Y2G020</accession>
<proteinExistence type="predicted"/>
<feature type="compositionally biased region" description="Low complexity" evidence="1">
    <location>
        <begin position="48"/>
        <end position="109"/>
    </location>
</feature>
<dbReference type="SMART" id="SM00367">
    <property type="entry name" value="LRR_CC"/>
    <property type="match status" value="4"/>
</dbReference>
<organism evidence="3 4">
    <name type="scientific">Leucosporidium creatinivorum</name>
    <dbReference type="NCBI Taxonomy" id="106004"/>
    <lineage>
        <taxon>Eukaryota</taxon>
        <taxon>Fungi</taxon>
        <taxon>Dikarya</taxon>
        <taxon>Basidiomycota</taxon>
        <taxon>Pucciniomycotina</taxon>
        <taxon>Microbotryomycetes</taxon>
        <taxon>Leucosporidiales</taxon>
        <taxon>Leucosporidium</taxon>
    </lineage>
</organism>
<dbReference type="InterPro" id="IPR032675">
    <property type="entry name" value="LRR_dom_sf"/>
</dbReference>
<gene>
    <name evidence="3" type="ORF">BCR35DRAFT_189676</name>
</gene>
<dbReference type="InterPro" id="IPR006553">
    <property type="entry name" value="Leu-rich_rpt_Cys-con_subtyp"/>
</dbReference>
<sequence length="645" mass="69775">MAPRRRQSQQQQQQEGNGTPVINGPRSALTSFLHEQGITGPNSIPNYSRRPSTPTTPATASTSTSASASAAPSSSSSSSPPPVASTSTTTTTTTTTTVTVKRKASTTTSAAALKKKKLEAEQEHQFKIAGKGEGPAKKGRYENRTPGVISVCSDCGKRFTVTKYTATNPSGPGLLCSPCTSESIEDQAAGGQFKAPKPKVVKKKATKAVESGPGRTIKTLQQICISVIGQHINNVEALGDIGPKNLDRVAQIVCKNRALTGENLSLFLEAGHTELRLYDCTNLNDNDLSTISTFCPRLERLTLNFCGRLDDDVLKVWGKAFKQLKYLSLYAPYLVTFTQWKEYLSTFGEEHSLEGFGLRQSARFNDDCISLLVAHNPGLFNLQLSEIGKLSDASLALLHPLKNLTTLDISRAGVDQGNVLTDDAVVALIEAVGENLEELVLDRESSAFASLLGARRLALTLSLPSPSSLPSFNTIAFINNLTENYLLTDRVLLEGIKIHCPHLTRLSLHSLSLIQSTGLQSLFTSWVNPGLTHLTLHRVCETDSEALKSIISHSGHSLRNLDLHSCDNIEEDGLNELAGGACPRLEEVDLSFVRMCDNFVIKRLLDECEALSKVFVHGCSRVTDDCVQKKGVSIRGLENCVAVEL</sequence>
<dbReference type="OrthoDB" id="421226at2759"/>
<dbReference type="FunCoup" id="A0A1Y2G020">
    <property type="interactions" value="188"/>
</dbReference>
<feature type="domain" description="DNA repair protein rhp7 treble clef" evidence="2">
    <location>
        <begin position="146"/>
        <end position="183"/>
    </location>
</feature>
<protein>
    <recommendedName>
        <fullName evidence="2">DNA repair protein rhp7 treble clef domain-containing protein</fullName>
    </recommendedName>
</protein>
<dbReference type="GO" id="GO:0031146">
    <property type="term" value="P:SCF-dependent proteasomal ubiquitin-dependent protein catabolic process"/>
    <property type="evidence" value="ECO:0007669"/>
    <property type="project" value="TreeGrafter"/>
</dbReference>
<feature type="region of interest" description="Disordered" evidence="1">
    <location>
        <begin position="1"/>
        <end position="109"/>
    </location>
</feature>
<reference evidence="3 4" key="1">
    <citation type="submission" date="2016-07" db="EMBL/GenBank/DDBJ databases">
        <title>Pervasive Adenine N6-methylation of Active Genes in Fungi.</title>
        <authorList>
            <consortium name="DOE Joint Genome Institute"/>
            <person name="Mondo S.J."/>
            <person name="Dannebaum R.O."/>
            <person name="Kuo R.C."/>
            <person name="Labutti K."/>
            <person name="Haridas S."/>
            <person name="Kuo A."/>
            <person name="Salamov A."/>
            <person name="Ahrendt S.R."/>
            <person name="Lipzen A."/>
            <person name="Sullivan W."/>
            <person name="Andreopoulos W.B."/>
            <person name="Clum A."/>
            <person name="Lindquist E."/>
            <person name="Daum C."/>
            <person name="Ramamoorthy G.K."/>
            <person name="Gryganskyi A."/>
            <person name="Culley D."/>
            <person name="Magnuson J.K."/>
            <person name="James T.Y."/>
            <person name="O'Malley M.A."/>
            <person name="Stajich J.E."/>
            <person name="Spatafora J.W."/>
            <person name="Visel A."/>
            <person name="Grigoriev I.V."/>
        </authorList>
    </citation>
    <scope>NUCLEOTIDE SEQUENCE [LARGE SCALE GENOMIC DNA]</scope>
    <source>
        <strain evidence="3 4">62-1032</strain>
    </source>
</reference>
<keyword evidence="4" id="KW-1185">Reference proteome</keyword>
<evidence type="ECO:0000313" key="4">
    <source>
        <dbReference type="Proteomes" id="UP000193467"/>
    </source>
</evidence>
<dbReference type="InParanoid" id="A0A1Y2G020"/>
<evidence type="ECO:0000256" key="1">
    <source>
        <dbReference type="SAM" id="MobiDB-lite"/>
    </source>
</evidence>
<dbReference type="Gene3D" id="3.80.10.10">
    <property type="entry name" value="Ribonuclease Inhibitor"/>
    <property type="match status" value="3"/>
</dbReference>
<dbReference type="AlphaFoldDB" id="A0A1Y2G020"/>
<comment type="caution">
    <text evidence="3">The sequence shown here is derived from an EMBL/GenBank/DDBJ whole genome shotgun (WGS) entry which is preliminary data.</text>
</comment>
<dbReference type="SUPFAM" id="SSF52047">
    <property type="entry name" value="RNI-like"/>
    <property type="match status" value="1"/>
</dbReference>
<dbReference type="STRING" id="106004.A0A1Y2G020"/>
<dbReference type="Proteomes" id="UP000193467">
    <property type="component" value="Unassembled WGS sequence"/>
</dbReference>
<evidence type="ECO:0000313" key="3">
    <source>
        <dbReference type="EMBL" id="ORY88973.1"/>
    </source>
</evidence>
<dbReference type="EMBL" id="MCGR01000007">
    <property type="protein sequence ID" value="ORY88973.1"/>
    <property type="molecule type" value="Genomic_DNA"/>
</dbReference>
<dbReference type="InterPro" id="IPR056451">
    <property type="entry name" value="Znf_Tbcl_Rhp7"/>
</dbReference>
<name>A0A1Y2G020_9BASI</name>
<dbReference type="PANTHER" id="PTHR13318">
    <property type="entry name" value="PARTNER OF PAIRED, ISOFORM B-RELATED"/>
    <property type="match status" value="1"/>
</dbReference>
<evidence type="ECO:0000259" key="2">
    <source>
        <dbReference type="Pfam" id="PF23550"/>
    </source>
</evidence>
<dbReference type="Pfam" id="PF23550">
    <property type="entry name" value="zf_Tbcl_Rhp7"/>
    <property type="match status" value="1"/>
</dbReference>